<keyword evidence="3" id="KW-1185">Reference proteome</keyword>
<reference evidence="2" key="1">
    <citation type="submission" date="2023-08" db="EMBL/GenBank/DDBJ databases">
        <title>Reference Genome Resource for the Citrus Pathogen Phytophthora citrophthora.</title>
        <authorList>
            <person name="Moller H."/>
            <person name="Coetzee B."/>
            <person name="Rose L.J."/>
            <person name="Van Niekerk J.M."/>
        </authorList>
    </citation>
    <scope>NUCLEOTIDE SEQUENCE</scope>
    <source>
        <strain evidence="2">STE-U-9442</strain>
    </source>
</reference>
<sequence length="446" mass="51498">MNSSDDLSADKLEVDDVAPKTARIRLPSLPVLEDDSDSFIYEDDGESSDGGDELCQYIQRLEKDKQELENEVQILRNHDASQQIKLQTTQRRLEMLEASLKDALNASDAFRQEKDVVLAIQASERERMASLVALLEEAQNRYEEAERARQSAIFKLSALQASRADATNQSLLPSVPTNIPSPRGQVDSDCVEKYKRDIELLRQKLELTEEQAAERQKLAVSLALHESQLDYSNVVEHLKLECERRLNEWRHQEAIRAKERESAVDEDRYSIRLEMKHALQRSQIDQRVAFLQAQAGTSRHVESDFSTGTLDEVLVRMQLDQIRTRRFEALKKTLLIRHAKLSQAAKELFCRWKIQASNSRILRLNAVLHMHRVVLHLESCKKLRYFNQWRGQVRQLQAQTFQAQALSCWNRMIAVERISHVIEQTSVGRFLLVDVSDSTNTRLSRR</sequence>
<organism evidence="2 3">
    <name type="scientific">Phytophthora citrophthora</name>
    <dbReference type="NCBI Taxonomy" id="4793"/>
    <lineage>
        <taxon>Eukaryota</taxon>
        <taxon>Sar</taxon>
        <taxon>Stramenopiles</taxon>
        <taxon>Oomycota</taxon>
        <taxon>Peronosporomycetes</taxon>
        <taxon>Peronosporales</taxon>
        <taxon>Peronosporaceae</taxon>
        <taxon>Phytophthora</taxon>
    </lineage>
</organism>
<accession>A0AAD9G2F4</accession>
<feature type="coiled-coil region" evidence="1">
    <location>
        <begin position="191"/>
        <end position="218"/>
    </location>
</feature>
<dbReference type="AlphaFoldDB" id="A0AAD9G2F4"/>
<proteinExistence type="predicted"/>
<evidence type="ECO:0000313" key="3">
    <source>
        <dbReference type="Proteomes" id="UP001259832"/>
    </source>
</evidence>
<dbReference type="EMBL" id="JASMQC010000038">
    <property type="protein sequence ID" value="KAK1930648.1"/>
    <property type="molecule type" value="Genomic_DNA"/>
</dbReference>
<keyword evidence="1" id="KW-0175">Coiled coil</keyword>
<feature type="coiled-coil region" evidence="1">
    <location>
        <begin position="51"/>
        <end position="155"/>
    </location>
</feature>
<comment type="caution">
    <text evidence="2">The sequence shown here is derived from an EMBL/GenBank/DDBJ whole genome shotgun (WGS) entry which is preliminary data.</text>
</comment>
<protein>
    <submittedName>
        <fullName evidence="2">Uncharacterized protein</fullName>
    </submittedName>
</protein>
<name>A0AAD9G2F4_9STRA</name>
<evidence type="ECO:0000256" key="1">
    <source>
        <dbReference type="SAM" id="Coils"/>
    </source>
</evidence>
<evidence type="ECO:0000313" key="2">
    <source>
        <dbReference type="EMBL" id="KAK1930648.1"/>
    </source>
</evidence>
<dbReference type="Proteomes" id="UP001259832">
    <property type="component" value="Unassembled WGS sequence"/>
</dbReference>
<gene>
    <name evidence="2" type="ORF">P3T76_013969</name>
</gene>